<dbReference type="GO" id="GO:0004333">
    <property type="term" value="F:fumarate hydratase activity"/>
    <property type="evidence" value="ECO:0007669"/>
    <property type="project" value="InterPro"/>
</dbReference>
<dbReference type="InterPro" id="IPR024083">
    <property type="entry name" value="Fumarase/histidase_N"/>
</dbReference>
<dbReference type="BioCyc" id="HINF375063:G119K-1300-MONOMER"/>
<dbReference type="Proteomes" id="UP000005596">
    <property type="component" value="Unassembled WGS sequence"/>
</dbReference>
<gene>
    <name evidence="1" type="ORF">CGSHiR3021_04997</name>
</gene>
<proteinExistence type="predicted"/>
<evidence type="ECO:0000313" key="2">
    <source>
        <dbReference type="Proteomes" id="UP000005596"/>
    </source>
</evidence>
<reference evidence="1 2" key="1">
    <citation type="journal article" date="2007" name="Genome Biol.">
        <title>Characterization and modeling of the Haemophilus influenzae core and supragenomes based on the complete genomic sequences of Rd and 12 clinical nontypeable strains.</title>
        <authorList>
            <person name="Hogg J.S."/>
            <person name="Hu F.Z."/>
            <person name="Janto B."/>
            <person name="Boissy R."/>
            <person name="Hayes J."/>
            <person name="Keefe R."/>
            <person name="Post J.C."/>
            <person name="Ehrlich G.D."/>
        </authorList>
    </citation>
    <scope>NUCLEOTIDE SEQUENCE [LARGE SCALE GENOMIC DNA]</scope>
    <source>
        <strain evidence="1 2">22.4-21</strain>
    </source>
</reference>
<dbReference type="InterPro" id="IPR005677">
    <property type="entry name" value="Fum_hydII"/>
</dbReference>
<accession>A4NYC9</accession>
<dbReference type="GO" id="GO:0006099">
    <property type="term" value="P:tricarboxylic acid cycle"/>
    <property type="evidence" value="ECO:0007669"/>
    <property type="project" value="TreeGrafter"/>
</dbReference>
<dbReference type="EMBL" id="AAZJ01000006">
    <property type="protein sequence ID" value="EDK13834.1"/>
    <property type="molecule type" value="Genomic_DNA"/>
</dbReference>
<sequence>MAFRIEKDTMGEVQVPADKYWAAQTERSRNNFKIGPAASMPHEIIEAFGYLKKQPHLLIMI</sequence>
<dbReference type="PANTHER" id="PTHR11444">
    <property type="entry name" value="ASPARTATEAMMONIA/ARGININOSUCCINATE/ADENYLOSUCCINATE LYASE"/>
    <property type="match status" value="1"/>
</dbReference>
<name>A4NYC9_HAEIF</name>
<organism evidence="1 2">
    <name type="scientific">Haemophilus influenzae 22.4-21</name>
    <dbReference type="NCBI Taxonomy" id="375063"/>
    <lineage>
        <taxon>Bacteria</taxon>
        <taxon>Pseudomonadati</taxon>
        <taxon>Pseudomonadota</taxon>
        <taxon>Gammaproteobacteria</taxon>
        <taxon>Pasteurellales</taxon>
        <taxon>Pasteurellaceae</taxon>
        <taxon>Haemophilus</taxon>
    </lineage>
</organism>
<dbReference type="GO" id="GO:0006108">
    <property type="term" value="P:malate metabolic process"/>
    <property type="evidence" value="ECO:0007669"/>
    <property type="project" value="TreeGrafter"/>
</dbReference>
<dbReference type="InterPro" id="IPR008948">
    <property type="entry name" value="L-Aspartase-like"/>
</dbReference>
<dbReference type="GO" id="GO:0006106">
    <property type="term" value="P:fumarate metabolic process"/>
    <property type="evidence" value="ECO:0007669"/>
    <property type="project" value="InterPro"/>
</dbReference>
<protein>
    <submittedName>
        <fullName evidence="1">Fumarate hydratase</fullName>
    </submittedName>
</protein>
<dbReference type="Gene3D" id="1.10.275.10">
    <property type="entry name" value="Fumarase/aspartase (N-terminal domain)"/>
    <property type="match status" value="1"/>
</dbReference>
<dbReference type="PANTHER" id="PTHR11444:SF1">
    <property type="entry name" value="FUMARATE HYDRATASE, MITOCHONDRIAL"/>
    <property type="match status" value="1"/>
</dbReference>
<dbReference type="SUPFAM" id="SSF48557">
    <property type="entry name" value="L-aspartase-like"/>
    <property type="match status" value="1"/>
</dbReference>
<dbReference type="AlphaFoldDB" id="A4NYC9"/>
<evidence type="ECO:0000313" key="1">
    <source>
        <dbReference type="EMBL" id="EDK13834.1"/>
    </source>
</evidence>